<dbReference type="EMBL" id="JGYD01000027">
    <property type="protein sequence ID" value="KSV16211.1"/>
    <property type="molecule type" value="Genomic_DNA"/>
</dbReference>
<evidence type="ECO:0000313" key="3">
    <source>
        <dbReference type="EMBL" id="KSV16211.1"/>
    </source>
</evidence>
<dbReference type="SMART" id="SM00834">
    <property type="entry name" value="CxxC_CXXC_SSSS"/>
    <property type="match status" value="1"/>
</dbReference>
<feature type="domain" description="Putative regulatory protein FmdB zinc ribbon" evidence="2">
    <location>
        <begin position="1"/>
        <end position="43"/>
    </location>
</feature>
<protein>
    <submittedName>
        <fullName evidence="3">FmdB family transcriptional regulator</fullName>
    </submittedName>
    <submittedName>
        <fullName evidence="4">Zinc ribbon domain-containing protein</fullName>
    </submittedName>
</protein>
<dbReference type="PATRIC" id="fig|61435.5.peg.1170"/>
<dbReference type="OrthoDB" id="9813321at2"/>
<organism evidence="3 5">
    <name type="scientific">Dehalococcoides mccartyi</name>
    <dbReference type="NCBI Taxonomy" id="61435"/>
    <lineage>
        <taxon>Bacteria</taxon>
        <taxon>Bacillati</taxon>
        <taxon>Chloroflexota</taxon>
        <taxon>Dehalococcoidia</taxon>
        <taxon>Dehalococcoidales</taxon>
        <taxon>Dehalococcoidaceae</taxon>
        <taxon>Dehalococcoides</taxon>
    </lineage>
</organism>
<dbReference type="EMBL" id="CP141531">
    <property type="protein sequence ID" value="WRO07263.1"/>
    <property type="molecule type" value="Genomic_DNA"/>
</dbReference>
<evidence type="ECO:0000256" key="1">
    <source>
        <dbReference type="SAM" id="MobiDB-lite"/>
    </source>
</evidence>
<dbReference type="InterPro" id="IPR013429">
    <property type="entry name" value="Regulatory_FmdB_Zinc_ribbon"/>
</dbReference>
<dbReference type="RefSeq" id="WP_041343304.1">
    <property type="nucleotide sequence ID" value="NZ_CP019865.1"/>
</dbReference>
<reference evidence="3 5" key="1">
    <citation type="journal article" date="2015" name="Sci. Rep.">
        <title>A comparative genomics and reductive dehalogenase gene transcription study of two chloroethene-respiring bacteria, Dehalococcoides mccartyi strains MB and 11a.</title>
        <authorList>
            <person name="Low A."/>
            <person name="Shen Z."/>
            <person name="Cheng D."/>
            <person name="Rogers M.J."/>
            <person name="Lee P.K."/>
            <person name="He J."/>
        </authorList>
    </citation>
    <scope>NUCLEOTIDE SEQUENCE [LARGE SCALE GENOMIC DNA]</scope>
    <source>
        <strain evidence="3 5">MB</strain>
    </source>
</reference>
<name>A0A0V8LXH1_9CHLR</name>
<accession>A0A0V8LXH1</accession>
<evidence type="ECO:0000313" key="5">
    <source>
        <dbReference type="Proteomes" id="UP000053577"/>
    </source>
</evidence>
<dbReference type="Pfam" id="PF09723">
    <property type="entry name" value="Zn_ribbon_8"/>
    <property type="match status" value="1"/>
</dbReference>
<gene>
    <name evidence="3" type="ORF">DA01_05930</name>
    <name evidence="4" type="ORF">VLL09_07725</name>
</gene>
<dbReference type="Proteomes" id="UP000053577">
    <property type="component" value="Unassembled WGS sequence"/>
</dbReference>
<evidence type="ECO:0000259" key="2">
    <source>
        <dbReference type="SMART" id="SM00834"/>
    </source>
</evidence>
<dbReference type="AlphaFoldDB" id="A0A0V8LXH1"/>
<dbReference type="NCBIfam" id="TIGR02605">
    <property type="entry name" value="CxxC_CxxC_SSSS"/>
    <property type="match status" value="1"/>
</dbReference>
<feature type="region of interest" description="Disordered" evidence="1">
    <location>
        <begin position="44"/>
        <end position="80"/>
    </location>
</feature>
<feature type="compositionally biased region" description="Polar residues" evidence="1">
    <location>
        <begin position="54"/>
        <end position="63"/>
    </location>
</feature>
<evidence type="ECO:0000313" key="4">
    <source>
        <dbReference type="EMBL" id="WRO07263.1"/>
    </source>
</evidence>
<reference evidence="4" key="2">
    <citation type="submission" date="2023-12" db="EMBL/GenBank/DDBJ databases">
        <title>Isolation of organohalide respiring bacteria Dehalococcoides mccartyi strain GPTCE1 in groundwater collected near a chemical plant in Suzhou, China.</title>
        <authorList>
            <person name="Liu G."/>
        </authorList>
    </citation>
    <scope>NUCLEOTIDE SEQUENCE</scope>
    <source>
        <strain evidence="4">GPTCE1</strain>
    </source>
</reference>
<dbReference type="Proteomes" id="UP001327986">
    <property type="component" value="Chromosome"/>
</dbReference>
<sequence length="80" mass="8691">MAIYEFSCAKCSHVFDVNLKVDDRDTPQVCPECKATGCKRSFGSSVTSHVSSGAKTNRSGTKNRTPEKKVIHLSNLNKSG</sequence>
<proteinExistence type="predicted"/>
<feature type="compositionally biased region" description="Low complexity" evidence="1">
    <location>
        <begin position="44"/>
        <end position="53"/>
    </location>
</feature>